<dbReference type="EMBL" id="CP050177">
    <property type="protein sequence ID" value="QIQ04763.1"/>
    <property type="molecule type" value="Genomic_DNA"/>
</dbReference>
<name>A0A6G9H2J9_9ACTN</name>
<evidence type="ECO:0000313" key="3">
    <source>
        <dbReference type="EMBL" id="QIQ04763.1"/>
    </source>
</evidence>
<feature type="region of interest" description="Disordered" evidence="1">
    <location>
        <begin position="1"/>
        <end position="31"/>
    </location>
</feature>
<gene>
    <name evidence="3" type="ORF">HA039_22995</name>
</gene>
<reference evidence="3 4" key="1">
    <citation type="submission" date="2020-03" db="EMBL/GenBank/DDBJ databases">
        <title>A novel species.</title>
        <authorList>
            <person name="Gao J."/>
        </authorList>
    </citation>
    <scope>NUCLEOTIDE SEQUENCE [LARGE SCALE GENOMIC DNA]</scope>
    <source>
        <strain evidence="3 4">QMT-12</strain>
    </source>
</reference>
<protein>
    <submittedName>
        <fullName evidence="3">DUF397 domain-containing protein</fullName>
    </submittedName>
</protein>
<organism evidence="3 4">
    <name type="scientific">Streptomyces liangshanensis</name>
    <dbReference type="NCBI Taxonomy" id="2717324"/>
    <lineage>
        <taxon>Bacteria</taxon>
        <taxon>Bacillati</taxon>
        <taxon>Actinomycetota</taxon>
        <taxon>Actinomycetes</taxon>
        <taxon>Kitasatosporales</taxon>
        <taxon>Streptomycetaceae</taxon>
        <taxon>Streptomyces</taxon>
    </lineage>
</organism>
<keyword evidence="4" id="KW-1185">Reference proteome</keyword>
<dbReference type="InterPro" id="IPR007278">
    <property type="entry name" value="DUF397"/>
</dbReference>
<proteinExistence type="predicted"/>
<evidence type="ECO:0000259" key="2">
    <source>
        <dbReference type="Pfam" id="PF04149"/>
    </source>
</evidence>
<dbReference type="KEGG" id="slia:HA039_22995"/>
<evidence type="ECO:0000313" key="4">
    <source>
        <dbReference type="Proteomes" id="UP000501179"/>
    </source>
</evidence>
<dbReference type="AlphaFoldDB" id="A0A6G9H2J9"/>
<accession>A0A6G9H2J9</accession>
<feature type="domain" description="DUF397" evidence="2">
    <location>
        <begin position="23"/>
        <end position="70"/>
    </location>
</feature>
<evidence type="ECO:0000256" key="1">
    <source>
        <dbReference type="SAM" id="MobiDB-lite"/>
    </source>
</evidence>
<dbReference type="RefSeq" id="WP_167032955.1">
    <property type="nucleotide sequence ID" value="NZ_CP050177.1"/>
</dbReference>
<dbReference type="Pfam" id="PF04149">
    <property type="entry name" value="DUF397"/>
    <property type="match status" value="1"/>
</dbReference>
<sequence length="78" mass="8050">MIRDIFNGMPADALGTEGWERPWSGPNGGSCVEAKRVDGGRVAVRQSSDPSGPALICTVAAMAGFVEGAKNGLADFLL</sequence>
<dbReference type="Proteomes" id="UP000501179">
    <property type="component" value="Chromosome"/>
</dbReference>